<dbReference type="PROSITE" id="PS50113">
    <property type="entry name" value="PAC"/>
    <property type="match status" value="1"/>
</dbReference>
<evidence type="ECO:0000256" key="2">
    <source>
        <dbReference type="ARBA" id="ARBA00022636"/>
    </source>
</evidence>
<dbReference type="InterPro" id="IPR035919">
    <property type="entry name" value="EAL_sf"/>
</dbReference>
<dbReference type="FunFam" id="3.20.20.450:FF:000001">
    <property type="entry name" value="Cyclic di-GMP phosphodiesterase yahA"/>
    <property type="match status" value="1"/>
</dbReference>
<evidence type="ECO:0000256" key="1">
    <source>
        <dbReference type="ARBA" id="ARBA00012282"/>
    </source>
</evidence>
<evidence type="ECO:0000313" key="7">
    <source>
        <dbReference type="Proteomes" id="UP000501466"/>
    </source>
</evidence>
<dbReference type="Proteomes" id="UP000501466">
    <property type="component" value="Chromosome"/>
</dbReference>
<dbReference type="InterPro" id="IPR043128">
    <property type="entry name" value="Rev_trsase/Diguanyl_cyclase"/>
</dbReference>
<reference evidence="7" key="1">
    <citation type="submission" date="2019-11" db="EMBL/GenBank/DDBJ databases">
        <title>Isolation and characterization of two novel species in the genus Thiomicrorhabdus.</title>
        <authorList>
            <person name="Mochizuki J."/>
            <person name="Kojima H."/>
            <person name="Fukui M."/>
        </authorList>
    </citation>
    <scope>NUCLEOTIDE SEQUENCE [LARGE SCALE GENOMIC DNA]</scope>
    <source>
        <strain evidence="7">AkT22</strain>
    </source>
</reference>
<dbReference type="KEGG" id="tzo:THMIRHAT_21620"/>
<dbReference type="InterPro" id="IPR013656">
    <property type="entry name" value="PAS_4"/>
</dbReference>
<dbReference type="Pfam" id="PF08448">
    <property type="entry name" value="PAS_4"/>
    <property type="match status" value="1"/>
</dbReference>
<dbReference type="InterPro" id="IPR001633">
    <property type="entry name" value="EAL_dom"/>
</dbReference>
<keyword evidence="2" id="KW-0973">c-di-GMP</keyword>
<dbReference type="CDD" id="cd00130">
    <property type="entry name" value="PAS"/>
    <property type="match status" value="1"/>
</dbReference>
<dbReference type="EC" id="3.1.4.52" evidence="1"/>
<gene>
    <name evidence="6" type="ORF">THMIRHAT_21620</name>
</gene>
<dbReference type="PROSITE" id="PS50887">
    <property type="entry name" value="GGDEF"/>
    <property type="match status" value="1"/>
</dbReference>
<evidence type="ECO:0000259" key="4">
    <source>
        <dbReference type="PROSITE" id="PS50883"/>
    </source>
</evidence>
<dbReference type="SMART" id="SM00052">
    <property type="entry name" value="EAL"/>
    <property type="match status" value="1"/>
</dbReference>
<dbReference type="GO" id="GO:0071111">
    <property type="term" value="F:cyclic-guanylate-specific phosphodiesterase activity"/>
    <property type="evidence" value="ECO:0007669"/>
    <property type="project" value="UniProtKB-EC"/>
</dbReference>
<dbReference type="InterPro" id="IPR000160">
    <property type="entry name" value="GGDEF_dom"/>
</dbReference>
<feature type="domain" description="PAC" evidence="3">
    <location>
        <begin position="207"/>
        <end position="260"/>
    </location>
</feature>
<dbReference type="Pfam" id="PF00563">
    <property type="entry name" value="EAL"/>
    <property type="match status" value="1"/>
</dbReference>
<dbReference type="Pfam" id="PF00990">
    <property type="entry name" value="GGDEF"/>
    <property type="match status" value="1"/>
</dbReference>
<dbReference type="InterPro" id="IPR052155">
    <property type="entry name" value="Biofilm_reg_signaling"/>
</dbReference>
<feature type="domain" description="GGDEF" evidence="5">
    <location>
        <begin position="292"/>
        <end position="425"/>
    </location>
</feature>
<protein>
    <recommendedName>
        <fullName evidence="1">cyclic-guanylate-specific phosphodiesterase</fullName>
        <ecNumber evidence="1">3.1.4.52</ecNumber>
    </recommendedName>
</protein>
<keyword evidence="7" id="KW-1185">Reference proteome</keyword>
<dbReference type="InterPro" id="IPR035965">
    <property type="entry name" value="PAS-like_dom_sf"/>
</dbReference>
<dbReference type="SUPFAM" id="SSF141868">
    <property type="entry name" value="EAL domain-like"/>
    <property type="match status" value="1"/>
</dbReference>
<dbReference type="PROSITE" id="PS50883">
    <property type="entry name" value="EAL"/>
    <property type="match status" value="1"/>
</dbReference>
<dbReference type="PANTHER" id="PTHR44757">
    <property type="entry name" value="DIGUANYLATE CYCLASE DGCP"/>
    <property type="match status" value="1"/>
</dbReference>
<dbReference type="EMBL" id="AP021888">
    <property type="protein sequence ID" value="BBP44416.1"/>
    <property type="molecule type" value="Genomic_DNA"/>
</dbReference>
<dbReference type="AlphaFoldDB" id="A0A6F8PQQ6"/>
<feature type="domain" description="EAL" evidence="4">
    <location>
        <begin position="434"/>
        <end position="690"/>
    </location>
</feature>
<dbReference type="Gene3D" id="3.30.450.20">
    <property type="entry name" value="PAS domain"/>
    <property type="match status" value="1"/>
</dbReference>
<dbReference type="Gene3D" id="3.30.70.270">
    <property type="match status" value="1"/>
</dbReference>
<dbReference type="NCBIfam" id="TIGR00254">
    <property type="entry name" value="GGDEF"/>
    <property type="match status" value="1"/>
</dbReference>
<sequence length="690" mass="76718">MSQWQLVVKNTQEGKALLLYGNEPVKLLLAEQANFPCEILPDSLLWELLHPSKQSTSLNQQVKVQSSAEDSPVENASVAIVWDGVRYFFTRHPFTDDDQAALILFLGGPAPSELECQAVLNDGQFLSILTNNLPDMLWAKDLEGRYLFANQAICDNLLMANNIEEPIGKNDMFFAQREREKHADNPAWHTFGELCFNSDEVVIENMKAMAFEEYGNIRGELCYLDVHKAPLFDAQGQLIGTVGSGRDITLQKALEVQLERQAFYDELTGLPNRNLFWDRLKKVVDTNTKSQSKVAVLVFDLDNFKEINDAIGHQVGDLVLIEIAKKLSILVSEGQTLARLGGDEFGLIIQDIKGIASLAEKVSQYIDLMAAPIIIDDHVFYVTLSIGVAIFPDDGLDANSILKNADAALFKAKADGRNHYQFYSQEMTQKALERVALESSLRAAIQKKEFEVFYQPQMQIINGVARLSGLEALVRWRHPQLGLLSPAQFIPLAEETGLIIPLDRLVMEQAISQVAQWDTAGLDWGVLSLNVAPHQLEREDFSVVLASQLKQYGVAAERIMLEVTESQIMQNPDKAIAMLKQLRALGFGIAIDDFGTGYSSLSYLKKLPLNKLKIDQSFVRDLPEDEDDTAITRAVIALGKSLGLSLIAEGVETAEQQHFILQNGCDTIQGFFYSRPLPAAEMSVLLSAKA</sequence>
<organism evidence="6 7">
    <name type="scientific">Thiosulfativibrio zosterae</name>
    <dbReference type="NCBI Taxonomy" id="2675053"/>
    <lineage>
        <taxon>Bacteria</taxon>
        <taxon>Pseudomonadati</taxon>
        <taxon>Pseudomonadota</taxon>
        <taxon>Gammaproteobacteria</taxon>
        <taxon>Thiotrichales</taxon>
        <taxon>Piscirickettsiaceae</taxon>
        <taxon>Thiosulfativibrio</taxon>
    </lineage>
</organism>
<dbReference type="PANTHER" id="PTHR44757:SF2">
    <property type="entry name" value="BIOFILM ARCHITECTURE MAINTENANCE PROTEIN MBAA"/>
    <property type="match status" value="1"/>
</dbReference>
<proteinExistence type="predicted"/>
<dbReference type="InterPro" id="IPR029787">
    <property type="entry name" value="Nucleotide_cyclase"/>
</dbReference>
<dbReference type="SMART" id="SM00267">
    <property type="entry name" value="GGDEF"/>
    <property type="match status" value="1"/>
</dbReference>
<evidence type="ECO:0000259" key="3">
    <source>
        <dbReference type="PROSITE" id="PS50113"/>
    </source>
</evidence>
<dbReference type="RefSeq" id="WP_198415230.1">
    <property type="nucleotide sequence ID" value="NZ_AP021888.1"/>
</dbReference>
<evidence type="ECO:0000313" key="6">
    <source>
        <dbReference type="EMBL" id="BBP44416.1"/>
    </source>
</evidence>
<dbReference type="CDD" id="cd01948">
    <property type="entry name" value="EAL"/>
    <property type="match status" value="1"/>
</dbReference>
<dbReference type="InterPro" id="IPR000014">
    <property type="entry name" value="PAS"/>
</dbReference>
<name>A0A6F8PQQ6_9GAMM</name>
<dbReference type="Gene3D" id="3.20.20.450">
    <property type="entry name" value="EAL domain"/>
    <property type="match status" value="1"/>
</dbReference>
<evidence type="ECO:0000259" key="5">
    <source>
        <dbReference type="PROSITE" id="PS50887"/>
    </source>
</evidence>
<accession>A0A6F8PQQ6</accession>
<dbReference type="InterPro" id="IPR000700">
    <property type="entry name" value="PAS-assoc_C"/>
</dbReference>
<dbReference type="SUPFAM" id="SSF55073">
    <property type="entry name" value="Nucleotide cyclase"/>
    <property type="match status" value="1"/>
</dbReference>
<dbReference type="SUPFAM" id="SSF55785">
    <property type="entry name" value="PYP-like sensor domain (PAS domain)"/>
    <property type="match status" value="1"/>
</dbReference>
<dbReference type="CDD" id="cd01949">
    <property type="entry name" value="GGDEF"/>
    <property type="match status" value="1"/>
</dbReference>